<feature type="transmembrane region" description="Helical" evidence="6">
    <location>
        <begin position="31"/>
        <end position="49"/>
    </location>
</feature>
<evidence type="ECO:0000256" key="6">
    <source>
        <dbReference type="SAM" id="Phobius"/>
    </source>
</evidence>
<dbReference type="Proteomes" id="UP001652660">
    <property type="component" value="Chromosome 1e"/>
</dbReference>
<dbReference type="Gene3D" id="3.90.380.10">
    <property type="entry name" value="Naphthalene 1,2-dioxygenase Alpha Subunit, Chain A, domain 1"/>
    <property type="match status" value="1"/>
</dbReference>
<keyword evidence="7" id="KW-0732">Signal</keyword>
<accession>A0ABM4UFT2</accession>
<gene>
    <name evidence="9" type="primary">LOC113697576</name>
</gene>
<reference evidence="9" key="2">
    <citation type="submission" date="2025-08" db="UniProtKB">
        <authorList>
            <consortium name="RefSeq"/>
        </authorList>
    </citation>
    <scope>IDENTIFICATION</scope>
    <source>
        <tissue evidence="9">Leaves</tissue>
    </source>
</reference>
<feature type="chain" id="PRO_5045711204" evidence="7">
    <location>
        <begin position="24"/>
        <end position="244"/>
    </location>
</feature>
<evidence type="ECO:0000256" key="7">
    <source>
        <dbReference type="SAM" id="SignalP"/>
    </source>
</evidence>
<keyword evidence="3 6" id="KW-1133">Transmembrane helix</keyword>
<dbReference type="RefSeq" id="XP_071906148.1">
    <property type="nucleotide sequence ID" value="XM_072050047.1"/>
</dbReference>
<feature type="signal peptide" evidence="7">
    <location>
        <begin position="1"/>
        <end position="23"/>
    </location>
</feature>
<protein>
    <submittedName>
        <fullName evidence="9">Flavonoid 8-hydroxylase 2, chloroplastic-like isoform X4</fullName>
    </submittedName>
</protein>
<evidence type="ECO:0000256" key="4">
    <source>
        <dbReference type="ARBA" id="ARBA00023002"/>
    </source>
</evidence>
<reference evidence="8" key="1">
    <citation type="journal article" date="2025" name="Foods">
        <title>Unveiling the Microbial Signatures of Arabica Coffee Cherries: Insights into Ripeness Specific Diversity, Functional Traits, and Implications for Quality and Safety.</title>
        <authorList>
            <consortium name="RefSeq"/>
            <person name="Tenea G.N."/>
            <person name="Cifuentes V."/>
            <person name="Reyes P."/>
            <person name="Cevallos-Vallejos M."/>
        </authorList>
    </citation>
    <scope>NUCLEOTIDE SEQUENCE [LARGE SCALE GENOMIC DNA]</scope>
</reference>
<evidence type="ECO:0000256" key="2">
    <source>
        <dbReference type="ARBA" id="ARBA00022692"/>
    </source>
</evidence>
<comment type="subcellular location">
    <subcellularLocation>
        <location evidence="1">Membrane</location>
    </subcellularLocation>
</comment>
<dbReference type="PANTHER" id="PTHR21266:SF32">
    <property type="entry name" value="CHOLESTEROL 7-DESATURASE NVD"/>
    <property type="match status" value="1"/>
</dbReference>
<keyword evidence="4" id="KW-0560">Oxidoreductase</keyword>
<evidence type="ECO:0000256" key="5">
    <source>
        <dbReference type="ARBA" id="ARBA00023136"/>
    </source>
</evidence>
<keyword evidence="2 6" id="KW-0812">Transmembrane</keyword>
<dbReference type="PANTHER" id="PTHR21266">
    <property type="entry name" value="IRON-SULFUR DOMAIN CONTAINING PROTEIN"/>
    <property type="match status" value="1"/>
</dbReference>
<sequence length="244" mass="27338">MRMSGRCLMILVLIGWLLCLKEGLISGAGCSVFIMVGALVVLAIANSFLKHHQMVLRYIMSKHANLAISIVPKPKHDGLTFCLEVQIHTSSKACVAAYPSCVQNGILWFWPNADSQYKDIFSKEKPPYIPEIDDPSFTNRMLTRDIPYGYEILIENLMDPSHIPYAHYGILRVPRSSESVQADREGGRPIEIRVKALDEKGFTAKSSTVADHIFIPPCVFYSWSLGGSQENVTTSLHYNKNDFS</sequence>
<dbReference type="InterPro" id="IPR050584">
    <property type="entry name" value="Cholesterol_7-desaturase"/>
</dbReference>
<keyword evidence="8" id="KW-1185">Reference proteome</keyword>
<name>A0ABM4UFT2_COFAR</name>
<evidence type="ECO:0000313" key="9">
    <source>
        <dbReference type="RefSeq" id="XP_071906148.1"/>
    </source>
</evidence>
<proteinExistence type="predicted"/>
<dbReference type="SUPFAM" id="SSF55961">
    <property type="entry name" value="Bet v1-like"/>
    <property type="match status" value="1"/>
</dbReference>
<evidence type="ECO:0000256" key="1">
    <source>
        <dbReference type="ARBA" id="ARBA00004370"/>
    </source>
</evidence>
<organism evidence="8 9">
    <name type="scientific">Coffea arabica</name>
    <name type="common">Arabian coffee</name>
    <dbReference type="NCBI Taxonomy" id="13443"/>
    <lineage>
        <taxon>Eukaryota</taxon>
        <taxon>Viridiplantae</taxon>
        <taxon>Streptophyta</taxon>
        <taxon>Embryophyta</taxon>
        <taxon>Tracheophyta</taxon>
        <taxon>Spermatophyta</taxon>
        <taxon>Magnoliopsida</taxon>
        <taxon>eudicotyledons</taxon>
        <taxon>Gunneridae</taxon>
        <taxon>Pentapetalae</taxon>
        <taxon>asterids</taxon>
        <taxon>lamiids</taxon>
        <taxon>Gentianales</taxon>
        <taxon>Rubiaceae</taxon>
        <taxon>Ixoroideae</taxon>
        <taxon>Gardenieae complex</taxon>
        <taxon>Bertiereae - Coffeeae clade</taxon>
        <taxon>Coffeeae</taxon>
        <taxon>Coffea</taxon>
    </lineage>
</organism>
<evidence type="ECO:0000256" key="3">
    <source>
        <dbReference type="ARBA" id="ARBA00022989"/>
    </source>
</evidence>
<evidence type="ECO:0000313" key="8">
    <source>
        <dbReference type="Proteomes" id="UP001652660"/>
    </source>
</evidence>
<dbReference type="GeneID" id="113697576"/>
<keyword evidence="5 6" id="KW-0472">Membrane</keyword>